<evidence type="ECO:0000313" key="2">
    <source>
        <dbReference type="Proteomes" id="UP000076154"/>
    </source>
</evidence>
<name>A0A369JXW9_HYPMA</name>
<organism evidence="1 2">
    <name type="scientific">Hypsizygus marmoreus</name>
    <name type="common">White beech mushroom</name>
    <name type="synonym">Agaricus marmoreus</name>
    <dbReference type="NCBI Taxonomy" id="39966"/>
    <lineage>
        <taxon>Eukaryota</taxon>
        <taxon>Fungi</taxon>
        <taxon>Dikarya</taxon>
        <taxon>Basidiomycota</taxon>
        <taxon>Agaricomycotina</taxon>
        <taxon>Agaricomycetes</taxon>
        <taxon>Agaricomycetidae</taxon>
        <taxon>Agaricales</taxon>
        <taxon>Tricholomatineae</taxon>
        <taxon>Lyophyllaceae</taxon>
        <taxon>Hypsizygus</taxon>
    </lineage>
</organism>
<evidence type="ECO:0000313" key="1">
    <source>
        <dbReference type="EMBL" id="RDB26070.1"/>
    </source>
</evidence>
<accession>A0A369JXW9</accession>
<protein>
    <submittedName>
        <fullName evidence="1">Uncharacterized protein</fullName>
    </submittedName>
</protein>
<sequence>MNPMRTDRPPVEVLAENRGYASTDRRGTHYVFGKLFSSTSLATNNLSKYVAGLFRFWFRNAASHLLTFSLKDASLPMPSRCQILKELVPFTTQLCKLSLGVDDLQLLIPSFDTTVGQFRSVETLAISTNHKPNTLKPSDHT</sequence>
<keyword evidence="2" id="KW-1185">Reference proteome</keyword>
<dbReference type="InParanoid" id="A0A369JXW9"/>
<reference evidence="1" key="1">
    <citation type="submission" date="2018-04" db="EMBL/GenBank/DDBJ databases">
        <title>Whole genome sequencing of Hypsizygus marmoreus.</title>
        <authorList>
            <person name="Choi I.-G."/>
            <person name="Min B."/>
            <person name="Kim J.-G."/>
            <person name="Kim S."/>
            <person name="Oh Y.-L."/>
            <person name="Kong W.-S."/>
            <person name="Park H."/>
            <person name="Jeong J."/>
            <person name="Song E.-S."/>
        </authorList>
    </citation>
    <scope>NUCLEOTIDE SEQUENCE [LARGE SCALE GENOMIC DNA]</scope>
    <source>
        <strain evidence="1">51987-8</strain>
    </source>
</reference>
<comment type="caution">
    <text evidence="1">The sequence shown here is derived from an EMBL/GenBank/DDBJ whole genome shotgun (WGS) entry which is preliminary data.</text>
</comment>
<dbReference type="Proteomes" id="UP000076154">
    <property type="component" value="Unassembled WGS sequence"/>
</dbReference>
<proteinExistence type="predicted"/>
<dbReference type="AlphaFoldDB" id="A0A369JXW9"/>
<dbReference type="EMBL" id="LUEZ02000040">
    <property type="protein sequence ID" value="RDB26070.1"/>
    <property type="molecule type" value="Genomic_DNA"/>
</dbReference>
<feature type="non-terminal residue" evidence="1">
    <location>
        <position position="141"/>
    </location>
</feature>
<gene>
    <name evidence="1" type="ORF">Hypma_006155</name>
</gene>